<dbReference type="GO" id="GO:0009002">
    <property type="term" value="F:serine-type D-Ala-D-Ala carboxypeptidase activity"/>
    <property type="evidence" value="ECO:0007669"/>
    <property type="project" value="InterPro"/>
</dbReference>
<evidence type="ECO:0000256" key="7">
    <source>
        <dbReference type="PIRSR" id="PIRSR618044-1"/>
    </source>
</evidence>
<evidence type="ECO:0000256" key="3">
    <source>
        <dbReference type="ARBA" id="ARBA00022801"/>
    </source>
</evidence>
<keyword evidence="11" id="KW-1133">Transmembrane helix</keyword>
<feature type="active site" description="Proton acceptor" evidence="7">
    <location>
        <position position="100"/>
    </location>
</feature>
<dbReference type="InterPro" id="IPR018044">
    <property type="entry name" value="Peptidase_S11"/>
</dbReference>
<evidence type="ECO:0000256" key="8">
    <source>
        <dbReference type="PIRSR" id="PIRSR618044-2"/>
    </source>
</evidence>
<dbReference type="RefSeq" id="WP_132279822.1">
    <property type="nucleotide sequence ID" value="NZ_JAOBST010000063.1"/>
</dbReference>
<keyword evidence="14" id="KW-0645">Protease</keyword>
<evidence type="ECO:0000256" key="4">
    <source>
        <dbReference type="ARBA" id="ARBA00022960"/>
    </source>
</evidence>
<feature type="binding site" evidence="8">
    <location>
        <position position="271"/>
    </location>
    <ligand>
        <name>substrate</name>
    </ligand>
</feature>
<evidence type="ECO:0000256" key="9">
    <source>
        <dbReference type="RuleBase" id="RU004016"/>
    </source>
</evidence>
<feature type="active site" description="Acyl-ester intermediate" evidence="7">
    <location>
        <position position="97"/>
    </location>
</feature>
<dbReference type="InterPro" id="IPR001967">
    <property type="entry name" value="Peptidase_S11_N"/>
</dbReference>
<feature type="region of interest" description="Disordered" evidence="10">
    <location>
        <begin position="29"/>
        <end position="54"/>
    </location>
</feature>
<dbReference type="Pfam" id="PF00768">
    <property type="entry name" value="Peptidase_S11"/>
    <property type="match status" value="1"/>
</dbReference>
<dbReference type="GO" id="GO:0071555">
    <property type="term" value="P:cell wall organization"/>
    <property type="evidence" value="ECO:0007669"/>
    <property type="project" value="UniProtKB-KW"/>
</dbReference>
<dbReference type="InterPro" id="IPR012338">
    <property type="entry name" value="Beta-lactam/transpept-like"/>
</dbReference>
<evidence type="ECO:0000256" key="11">
    <source>
        <dbReference type="SAM" id="Phobius"/>
    </source>
</evidence>
<evidence type="ECO:0000256" key="5">
    <source>
        <dbReference type="ARBA" id="ARBA00022984"/>
    </source>
</evidence>
<keyword evidence="15" id="KW-1185">Reference proteome</keyword>
<comment type="similarity">
    <text evidence="1 9">Belongs to the peptidase S11 family.</text>
</comment>
<evidence type="ECO:0000313" key="15">
    <source>
        <dbReference type="Proteomes" id="UP000295710"/>
    </source>
</evidence>
<keyword evidence="4" id="KW-0133">Cell shape</keyword>
<evidence type="ECO:0000256" key="2">
    <source>
        <dbReference type="ARBA" id="ARBA00022729"/>
    </source>
</evidence>
<reference evidence="14 15" key="1">
    <citation type="journal article" date="2016" name="Nat. Microbiol.">
        <title>The Mouse Intestinal Bacterial Collection (miBC) provides host-specific insight into cultured diversity and functional potential of the gut microbiota.</title>
        <authorList>
            <person name="Lagkouvardos I."/>
            <person name="Pukall R."/>
            <person name="Abt B."/>
            <person name="Foesel B.U."/>
            <person name="Meier-Kolthoff J.P."/>
            <person name="Kumar N."/>
            <person name="Bresciani A."/>
            <person name="Martinez I."/>
            <person name="Just S."/>
            <person name="Ziegler C."/>
            <person name="Brugiroux S."/>
            <person name="Garzetti D."/>
            <person name="Wenning M."/>
            <person name="Bui T.P."/>
            <person name="Wang J."/>
            <person name="Hugenholtz F."/>
            <person name="Plugge C.M."/>
            <person name="Peterson D.A."/>
            <person name="Hornef M.W."/>
            <person name="Baines J.F."/>
            <person name="Smidt H."/>
            <person name="Walter J."/>
            <person name="Kristiansen K."/>
            <person name="Nielsen H.B."/>
            <person name="Haller D."/>
            <person name="Overmann J."/>
            <person name="Stecher B."/>
            <person name="Clavel T."/>
        </authorList>
    </citation>
    <scope>NUCLEOTIDE SEQUENCE [LARGE SCALE GENOMIC DNA]</scope>
    <source>
        <strain evidence="14 15">DSM 28560</strain>
    </source>
</reference>
<dbReference type="GO" id="GO:0009252">
    <property type="term" value="P:peptidoglycan biosynthetic process"/>
    <property type="evidence" value="ECO:0007669"/>
    <property type="project" value="UniProtKB-KW"/>
</dbReference>
<keyword evidence="6" id="KW-0961">Cell wall biogenesis/degradation</keyword>
<evidence type="ECO:0000259" key="13">
    <source>
        <dbReference type="Pfam" id="PF00768"/>
    </source>
</evidence>
<evidence type="ECO:0000256" key="6">
    <source>
        <dbReference type="ARBA" id="ARBA00023316"/>
    </source>
</evidence>
<proteinExistence type="inferred from homology"/>
<feature type="transmembrane region" description="Helical" evidence="11">
    <location>
        <begin position="419"/>
        <end position="440"/>
    </location>
</feature>
<comment type="caution">
    <text evidence="14">The sequence shown here is derived from an EMBL/GenBank/DDBJ whole genome shotgun (WGS) entry which is preliminary data.</text>
</comment>
<dbReference type="PRINTS" id="PR00725">
    <property type="entry name" value="DADACBPTASE1"/>
</dbReference>
<dbReference type="SUPFAM" id="SSF56601">
    <property type="entry name" value="beta-lactamase/transpeptidase-like"/>
    <property type="match status" value="1"/>
</dbReference>
<accession>A0A4R4FD68</accession>
<sequence>MKRSRWNLIILLSLAIAFTSVFGTAYAAEPEEENTVEEETPEQKAEQEAYEMPVQTNEVKKWPKGPSTYGEAGIVMDVGTGAILYAKNIDEHEYPASITKVLTALVALENGQLTDEVTFTHDSVAFLQPGDSSIGMKEGDVVSLDEALHATLLASANEAAYAVGESVGRNAGHDYSWFLEQMNARCKELGGENSNFANTNGLHDENHYTCARDMALIGRELFKHPEFFDIVQTLNYTIPATDTCEEHIFQQKHKMLMPDNSNYYEYAAGGKTGYTSDALSTLITMAEKDGIQLVCVVLRTHGSNIYSDTKNLLDYGFNSFKKVEVAGAEKSKDVEEIIEGDEGGYVMLPDGIEFKDLDMKLKADESARGEAVLTYSYKGYALGSARAKLSKSYIKEHSAKIKAAGTKDNREKSSKKKSVFAAAVIAAGILILVFYISRIIKKQRRRRRRRRRR</sequence>
<feature type="active site" evidence="7">
    <location>
        <position position="155"/>
    </location>
</feature>
<keyword evidence="11" id="KW-0472">Membrane</keyword>
<keyword evidence="3" id="KW-0378">Hydrolase</keyword>
<evidence type="ECO:0000313" key="14">
    <source>
        <dbReference type="EMBL" id="TDA20689.1"/>
    </source>
</evidence>
<keyword evidence="11" id="KW-0812">Transmembrane</keyword>
<dbReference type="AlphaFoldDB" id="A0A4R4FD68"/>
<dbReference type="PANTHER" id="PTHR21581:SF6">
    <property type="entry name" value="TRAFFICKING PROTEIN PARTICLE COMPLEX SUBUNIT 12"/>
    <property type="match status" value="1"/>
</dbReference>
<gene>
    <name evidence="14" type="ORF">E1963_15360</name>
</gene>
<name>A0A4R4FD68_9FIRM</name>
<evidence type="ECO:0000256" key="12">
    <source>
        <dbReference type="SAM" id="SignalP"/>
    </source>
</evidence>
<keyword evidence="5" id="KW-0573">Peptidoglycan synthesis</keyword>
<dbReference type="GO" id="GO:0008360">
    <property type="term" value="P:regulation of cell shape"/>
    <property type="evidence" value="ECO:0007669"/>
    <property type="project" value="UniProtKB-KW"/>
</dbReference>
<keyword evidence="14" id="KW-0121">Carboxypeptidase</keyword>
<keyword evidence="2 12" id="KW-0732">Signal</keyword>
<dbReference type="EMBL" id="SMMX01000016">
    <property type="protein sequence ID" value="TDA20689.1"/>
    <property type="molecule type" value="Genomic_DNA"/>
</dbReference>
<dbReference type="GO" id="GO:0006508">
    <property type="term" value="P:proteolysis"/>
    <property type="evidence" value="ECO:0007669"/>
    <property type="project" value="InterPro"/>
</dbReference>
<evidence type="ECO:0000256" key="1">
    <source>
        <dbReference type="ARBA" id="ARBA00007164"/>
    </source>
</evidence>
<feature type="signal peptide" evidence="12">
    <location>
        <begin position="1"/>
        <end position="27"/>
    </location>
</feature>
<dbReference type="PANTHER" id="PTHR21581">
    <property type="entry name" value="D-ALANYL-D-ALANINE CARBOXYPEPTIDASE"/>
    <property type="match status" value="1"/>
</dbReference>
<feature type="chain" id="PRO_5021005997" evidence="12">
    <location>
        <begin position="28"/>
        <end position="453"/>
    </location>
</feature>
<dbReference type="Gene3D" id="3.40.710.10">
    <property type="entry name" value="DD-peptidase/beta-lactamase superfamily"/>
    <property type="match status" value="1"/>
</dbReference>
<dbReference type="Proteomes" id="UP000295710">
    <property type="component" value="Unassembled WGS sequence"/>
</dbReference>
<organism evidence="14 15">
    <name type="scientific">Extibacter muris</name>
    <dbReference type="NCBI Taxonomy" id="1796622"/>
    <lineage>
        <taxon>Bacteria</taxon>
        <taxon>Bacillati</taxon>
        <taxon>Bacillota</taxon>
        <taxon>Clostridia</taxon>
        <taxon>Lachnospirales</taxon>
        <taxon>Lachnospiraceae</taxon>
        <taxon>Extibacter</taxon>
    </lineage>
</organism>
<feature type="domain" description="Peptidase S11 D-alanyl-D-alanine carboxypeptidase A N-terminal" evidence="13">
    <location>
        <begin position="68"/>
        <end position="299"/>
    </location>
</feature>
<feature type="compositionally biased region" description="Acidic residues" evidence="10">
    <location>
        <begin position="29"/>
        <end position="40"/>
    </location>
</feature>
<protein>
    <submittedName>
        <fullName evidence="14">D-alanyl-D-alanine carboxypeptidase</fullName>
    </submittedName>
</protein>
<evidence type="ECO:0000256" key="10">
    <source>
        <dbReference type="SAM" id="MobiDB-lite"/>
    </source>
</evidence>